<sequence>MQLYDTYSTNPRAFKGEPSGKVPLKVDRSDFSMDFQCLFRHFSVPRNLQDDVWRSVRHSLDKRGARIRQMMRTKQITGFRTSTPVSDLLQELGYFNSTTEKEVV</sequence>
<evidence type="ECO:0000313" key="2">
    <source>
        <dbReference type="Proteomes" id="UP001331761"/>
    </source>
</evidence>
<organism evidence="1 2">
    <name type="scientific">Trichostrongylus colubriformis</name>
    <name type="common">Black scour worm</name>
    <dbReference type="NCBI Taxonomy" id="6319"/>
    <lineage>
        <taxon>Eukaryota</taxon>
        <taxon>Metazoa</taxon>
        <taxon>Ecdysozoa</taxon>
        <taxon>Nematoda</taxon>
        <taxon>Chromadorea</taxon>
        <taxon>Rhabditida</taxon>
        <taxon>Rhabditina</taxon>
        <taxon>Rhabditomorpha</taxon>
        <taxon>Strongyloidea</taxon>
        <taxon>Trichostrongylidae</taxon>
        <taxon>Trichostrongylus</taxon>
    </lineage>
</organism>
<dbReference type="EMBL" id="WIXE01002837">
    <property type="protein sequence ID" value="KAK5984464.1"/>
    <property type="molecule type" value="Genomic_DNA"/>
</dbReference>
<keyword evidence="2" id="KW-1185">Reference proteome</keyword>
<dbReference type="Proteomes" id="UP001331761">
    <property type="component" value="Unassembled WGS sequence"/>
</dbReference>
<name>A0AAN8IRQ8_TRICO</name>
<dbReference type="AlphaFoldDB" id="A0AAN8IRQ8"/>
<evidence type="ECO:0000313" key="1">
    <source>
        <dbReference type="EMBL" id="KAK5984464.1"/>
    </source>
</evidence>
<comment type="caution">
    <text evidence="1">The sequence shown here is derived from an EMBL/GenBank/DDBJ whole genome shotgun (WGS) entry which is preliminary data.</text>
</comment>
<protein>
    <submittedName>
        <fullName evidence="1">Uncharacterized protein</fullName>
    </submittedName>
</protein>
<accession>A0AAN8IRQ8</accession>
<reference evidence="1 2" key="1">
    <citation type="submission" date="2019-10" db="EMBL/GenBank/DDBJ databases">
        <title>Assembly and Annotation for the nematode Trichostrongylus colubriformis.</title>
        <authorList>
            <person name="Martin J."/>
        </authorList>
    </citation>
    <scope>NUCLEOTIDE SEQUENCE [LARGE SCALE GENOMIC DNA]</scope>
    <source>
        <strain evidence="1">G859</strain>
        <tissue evidence="1">Whole worm</tissue>
    </source>
</reference>
<proteinExistence type="predicted"/>
<gene>
    <name evidence="1" type="ORF">GCK32_021941</name>
</gene>